<keyword evidence="5" id="KW-0547">Nucleotide-binding</keyword>
<dbReference type="SUPFAM" id="SSF54991">
    <property type="entry name" value="Anticodon-binding domain of PheRS"/>
    <property type="match status" value="1"/>
</dbReference>
<dbReference type="InterPro" id="IPR019446">
    <property type="entry name" value="BMT5-like"/>
</dbReference>
<keyword evidence="8" id="KW-0809">Transit peptide</keyword>
<reference evidence="15" key="1">
    <citation type="journal article" date="2017" name="PLoS ONE">
        <title>The Agassiz's desert tortoise genome provides a resource for the conservation of a threatened species.</title>
        <authorList>
            <person name="Tollis M."/>
            <person name="DeNardo D.F."/>
            <person name="Cornelius J.A."/>
            <person name="Dolby G.A."/>
            <person name="Edwards T."/>
            <person name="Henen B.T."/>
            <person name="Karl A.E."/>
            <person name="Murphy R.W."/>
            <person name="Kusumi K."/>
        </authorList>
    </citation>
    <scope>NUCLEOTIDE SEQUENCE [LARGE SCALE GENOMIC DNA]</scope>
</reference>
<dbReference type="FunFam" id="3.30.70.380:FF:000002">
    <property type="entry name" value="phenylalanine--tRNA ligase, mitochondrial"/>
    <property type="match status" value="1"/>
</dbReference>
<dbReference type="SMART" id="SM00896">
    <property type="entry name" value="FDX-ACB"/>
    <property type="match status" value="1"/>
</dbReference>
<proteinExistence type="inferred from homology"/>
<evidence type="ECO:0000256" key="2">
    <source>
        <dbReference type="ARBA" id="ARBA00008226"/>
    </source>
</evidence>
<sequence>MKRGGPFPPKREDFDTMRPTRRLLLVGEGNFSFSASLCDASNGETCIIATCYESEERVSRQALAKTNIQHLRGKGVEVGFCVDCTKLKDYFLPAKRNFDCIYFNFPHYGRKAGVTKNRELLMKFFCSCADVLTEKGEVHVALCKGQGGTPADQPMREWHNSWQVVALAAGAGFILSDVHPFNLEDVHGYKCTGYRSQDKSFSVEGALNHIFTRGLPFPHPRPVICQTELEGKRLSFQVPEIFVDKINRRFLDTNSDHPVRTINEKLIAQLSQTFPLQRVDHSLSLLHQGCLSAVPQSNAFWIIPNTEENPNSDPIGKGTARGFLFPGVNFCRDIDQDDRMKAQEGDQLSEHYLRSSLLVHVQDVIRRLNFLPGTLHVLSGPVFRKCLISPRTLPVFHETLFMCAVDKGTEGRCIQMLMDNIKYTLSSLLPSLSCFTLNSTVEEPKSSETVELNDSVRPDPQLDKTQYFICVKTDTSDSKASVSCIGAISAAPCGPINRELGIVCASVNLDLVAMQICGISDWRMLWTVDERFLNQFIGGELGPFKSFSLYPPSYVHDVSFWVPECEQFDEVAFHTIARCVSQETVVSIQLLDSFQHPQTGQISLCYRLTFQSCDKALTRQQVAEMQLQFRKEIQQCLHITLR</sequence>
<comment type="catalytic activity">
    <reaction evidence="12">
        <text>tRNA(Phe) + L-phenylalanine + ATP = L-phenylalanyl-tRNA(Phe) + AMP + diphosphate + H(+)</text>
        <dbReference type="Rhea" id="RHEA:19413"/>
        <dbReference type="Rhea" id="RHEA-COMP:9668"/>
        <dbReference type="Rhea" id="RHEA-COMP:9699"/>
        <dbReference type="ChEBI" id="CHEBI:15378"/>
        <dbReference type="ChEBI" id="CHEBI:30616"/>
        <dbReference type="ChEBI" id="CHEBI:33019"/>
        <dbReference type="ChEBI" id="CHEBI:58095"/>
        <dbReference type="ChEBI" id="CHEBI:78442"/>
        <dbReference type="ChEBI" id="CHEBI:78531"/>
        <dbReference type="ChEBI" id="CHEBI:456215"/>
        <dbReference type="EC" id="6.1.1.20"/>
    </reaction>
</comment>
<dbReference type="GO" id="GO:0005524">
    <property type="term" value="F:ATP binding"/>
    <property type="evidence" value="ECO:0007669"/>
    <property type="project" value="UniProtKB-KW"/>
</dbReference>
<dbReference type="Ensembl" id="ENSGAGT00000032362.1">
    <property type="protein sequence ID" value="ENSGAGP00000028493.1"/>
    <property type="gene ID" value="ENSGAGG00000020645.1"/>
</dbReference>
<keyword evidence="7" id="KW-0648">Protein biosynthesis</keyword>
<evidence type="ECO:0000256" key="10">
    <source>
        <dbReference type="ARBA" id="ARBA00023146"/>
    </source>
</evidence>
<keyword evidence="10" id="KW-0030">Aminoacyl-tRNA synthetase</keyword>
<evidence type="ECO:0000256" key="6">
    <source>
        <dbReference type="ARBA" id="ARBA00022840"/>
    </source>
</evidence>
<evidence type="ECO:0000256" key="8">
    <source>
        <dbReference type="ARBA" id="ARBA00022946"/>
    </source>
</evidence>
<evidence type="ECO:0000256" key="7">
    <source>
        <dbReference type="ARBA" id="ARBA00022917"/>
    </source>
</evidence>
<dbReference type="GO" id="GO:0070042">
    <property type="term" value="F:rRNA (uridine-N3-)-methyltransferase activity"/>
    <property type="evidence" value="ECO:0007669"/>
    <property type="project" value="InterPro"/>
</dbReference>
<dbReference type="InterPro" id="IPR036690">
    <property type="entry name" value="Fdx_antiC-bd_sf"/>
</dbReference>
<dbReference type="PROSITE" id="PS51447">
    <property type="entry name" value="FDX_ACB"/>
    <property type="match status" value="1"/>
</dbReference>
<dbReference type="InterPro" id="IPR029063">
    <property type="entry name" value="SAM-dependent_MTases_sf"/>
</dbReference>
<evidence type="ECO:0000313" key="15">
    <source>
        <dbReference type="Proteomes" id="UP000291020"/>
    </source>
</evidence>
<keyword evidence="9" id="KW-0496">Mitochondrion</keyword>
<name>A0A452IKR5_9SAUR</name>
<dbReference type="GO" id="GO:0070475">
    <property type="term" value="P:rRNA base methylation"/>
    <property type="evidence" value="ECO:0007669"/>
    <property type="project" value="InterPro"/>
</dbReference>
<dbReference type="GO" id="GO:0004826">
    <property type="term" value="F:phenylalanine-tRNA ligase activity"/>
    <property type="evidence" value="ECO:0007669"/>
    <property type="project" value="UniProtKB-EC"/>
</dbReference>
<reference evidence="14" key="3">
    <citation type="submission" date="2025-09" db="UniProtKB">
        <authorList>
            <consortium name="Ensembl"/>
        </authorList>
    </citation>
    <scope>IDENTIFICATION</scope>
</reference>
<organism evidence="14 15">
    <name type="scientific">Gopherus agassizii</name>
    <name type="common">Agassiz's desert tortoise</name>
    <dbReference type="NCBI Taxonomy" id="38772"/>
    <lineage>
        <taxon>Eukaryota</taxon>
        <taxon>Metazoa</taxon>
        <taxon>Chordata</taxon>
        <taxon>Craniata</taxon>
        <taxon>Vertebrata</taxon>
        <taxon>Euteleostomi</taxon>
        <taxon>Archelosauria</taxon>
        <taxon>Testudinata</taxon>
        <taxon>Testudines</taxon>
        <taxon>Cryptodira</taxon>
        <taxon>Durocryptodira</taxon>
        <taxon>Testudinoidea</taxon>
        <taxon>Testudinidae</taxon>
        <taxon>Gopherus</taxon>
    </lineage>
</organism>
<dbReference type="PANTHER" id="PTHR11538">
    <property type="entry name" value="PHENYLALANYL-TRNA SYNTHETASE"/>
    <property type="match status" value="1"/>
</dbReference>
<evidence type="ECO:0000256" key="11">
    <source>
        <dbReference type="ARBA" id="ARBA00031194"/>
    </source>
</evidence>
<evidence type="ECO:0000256" key="1">
    <source>
        <dbReference type="ARBA" id="ARBA00004305"/>
    </source>
</evidence>
<evidence type="ECO:0000256" key="4">
    <source>
        <dbReference type="ARBA" id="ARBA00022598"/>
    </source>
</evidence>
<dbReference type="Gene3D" id="3.30.930.10">
    <property type="entry name" value="Bira Bifunctional Protein, Domain 2"/>
    <property type="match status" value="1"/>
</dbReference>
<dbReference type="SUPFAM" id="SSF53335">
    <property type="entry name" value="S-adenosyl-L-methionine-dependent methyltransferases"/>
    <property type="match status" value="1"/>
</dbReference>
<keyword evidence="6" id="KW-0067">ATP-binding</keyword>
<evidence type="ECO:0000256" key="5">
    <source>
        <dbReference type="ARBA" id="ARBA00022741"/>
    </source>
</evidence>
<dbReference type="GO" id="GO:0005759">
    <property type="term" value="C:mitochondrial matrix"/>
    <property type="evidence" value="ECO:0007669"/>
    <property type="project" value="UniProtKB-SubCell"/>
</dbReference>
<dbReference type="FunFam" id="3.40.50.150:FF:000361">
    <property type="entry name" value="Ferredoxin-fold anticodon-binding domain-containing protein 1 homolog"/>
    <property type="match status" value="1"/>
</dbReference>
<keyword evidence="4" id="KW-0436">Ligase</keyword>
<evidence type="ECO:0000313" key="14">
    <source>
        <dbReference type="Ensembl" id="ENSGAGP00000028493.1"/>
    </source>
</evidence>
<dbReference type="InterPro" id="IPR045864">
    <property type="entry name" value="aa-tRNA-synth_II/BPL/LPL"/>
</dbReference>
<keyword evidence="15" id="KW-1185">Reference proteome</keyword>
<dbReference type="InterPro" id="IPR005121">
    <property type="entry name" value="Fdx_antiC-bd"/>
</dbReference>
<dbReference type="GO" id="GO:0006412">
    <property type="term" value="P:translation"/>
    <property type="evidence" value="ECO:0007669"/>
    <property type="project" value="UniProtKB-KW"/>
</dbReference>
<protein>
    <recommendedName>
        <fullName evidence="3">phenylalanine--tRNA ligase</fullName>
        <ecNumber evidence="3">6.1.1.20</ecNumber>
    </recommendedName>
    <alternativeName>
        <fullName evidence="11">Phenylalanyl-tRNA synthetase</fullName>
    </alternativeName>
</protein>
<dbReference type="STRING" id="38772.ENSGAGP00000028493"/>
<reference evidence="14" key="2">
    <citation type="submission" date="2025-08" db="UniProtKB">
        <authorList>
            <consortium name="Ensembl"/>
        </authorList>
    </citation>
    <scope>IDENTIFICATION</scope>
</reference>
<dbReference type="Proteomes" id="UP000291020">
    <property type="component" value="Unassembled WGS sequence"/>
</dbReference>
<accession>A0A452IKR5</accession>
<evidence type="ECO:0000259" key="13">
    <source>
        <dbReference type="PROSITE" id="PS51447"/>
    </source>
</evidence>
<comment type="subcellular location">
    <subcellularLocation>
        <location evidence="1">Mitochondrion matrix</location>
    </subcellularLocation>
</comment>
<dbReference type="Gene3D" id="3.30.70.380">
    <property type="entry name" value="Ferrodoxin-fold anticodon-binding domain"/>
    <property type="match status" value="1"/>
</dbReference>
<dbReference type="PANTHER" id="PTHR11538:SF26">
    <property type="entry name" value="FERREDOXIN-FOLD ANTICODON-BINDING DOMAIN-CONTAINING PROTEIN 1"/>
    <property type="match status" value="1"/>
</dbReference>
<evidence type="ECO:0000256" key="3">
    <source>
        <dbReference type="ARBA" id="ARBA00012814"/>
    </source>
</evidence>
<feature type="domain" description="FDX-ACB" evidence="13">
    <location>
        <begin position="549"/>
        <end position="642"/>
    </location>
</feature>
<comment type="similarity">
    <text evidence="2">Belongs to the class-II aminoacyl-tRNA synthetase family.</text>
</comment>
<dbReference type="AlphaFoldDB" id="A0A452IKR5"/>
<dbReference type="Pfam" id="PF03147">
    <property type="entry name" value="FDX-ACB"/>
    <property type="match status" value="1"/>
</dbReference>
<evidence type="ECO:0000256" key="9">
    <source>
        <dbReference type="ARBA" id="ARBA00023128"/>
    </source>
</evidence>
<dbReference type="Pfam" id="PF10354">
    <property type="entry name" value="BMT5-like"/>
    <property type="match status" value="1"/>
</dbReference>
<dbReference type="EC" id="6.1.1.20" evidence="3"/>
<evidence type="ECO:0000256" key="12">
    <source>
        <dbReference type="ARBA" id="ARBA00049255"/>
    </source>
</evidence>